<gene>
    <name evidence="1" type="ORF">BofuT4_uP014100.1</name>
</gene>
<sequence>MCTNVYFLRKHISGMETTLELVPARCILDADESVPVKVDKNVVADTYAEEKGIEERSMV</sequence>
<dbReference type="AlphaFoldDB" id="G2XN26"/>
<protein>
    <submittedName>
        <fullName evidence="1">Uncharacterized protein</fullName>
    </submittedName>
</protein>
<name>G2XN26_BOTF4</name>
<proteinExistence type="predicted"/>
<accession>G2XN26</accession>
<dbReference type="Proteomes" id="UP000008177">
    <property type="component" value="Unplaced contigs"/>
</dbReference>
<reference evidence="2" key="1">
    <citation type="journal article" date="2011" name="PLoS Genet.">
        <title>Genomic analysis of the necrotrophic fungal pathogens Sclerotinia sclerotiorum and Botrytis cinerea.</title>
        <authorList>
            <person name="Amselem J."/>
            <person name="Cuomo C.A."/>
            <person name="van Kan J.A."/>
            <person name="Viaud M."/>
            <person name="Benito E.P."/>
            <person name="Couloux A."/>
            <person name="Coutinho P.M."/>
            <person name="de Vries R.P."/>
            <person name="Dyer P.S."/>
            <person name="Fillinger S."/>
            <person name="Fournier E."/>
            <person name="Gout L."/>
            <person name="Hahn M."/>
            <person name="Kohn L."/>
            <person name="Lapalu N."/>
            <person name="Plummer K.M."/>
            <person name="Pradier J.M."/>
            <person name="Quevillon E."/>
            <person name="Sharon A."/>
            <person name="Simon A."/>
            <person name="ten Have A."/>
            <person name="Tudzynski B."/>
            <person name="Tudzynski P."/>
            <person name="Wincker P."/>
            <person name="Andrew M."/>
            <person name="Anthouard V."/>
            <person name="Beever R.E."/>
            <person name="Beffa R."/>
            <person name="Benoit I."/>
            <person name="Bouzid O."/>
            <person name="Brault B."/>
            <person name="Chen Z."/>
            <person name="Choquer M."/>
            <person name="Collemare J."/>
            <person name="Cotton P."/>
            <person name="Danchin E.G."/>
            <person name="Da Silva C."/>
            <person name="Gautier A."/>
            <person name="Giraud C."/>
            <person name="Giraud T."/>
            <person name="Gonzalez C."/>
            <person name="Grossetete S."/>
            <person name="Guldener U."/>
            <person name="Henrissat B."/>
            <person name="Howlett B.J."/>
            <person name="Kodira C."/>
            <person name="Kretschmer M."/>
            <person name="Lappartient A."/>
            <person name="Leroch M."/>
            <person name="Levis C."/>
            <person name="Mauceli E."/>
            <person name="Neuveglise C."/>
            <person name="Oeser B."/>
            <person name="Pearson M."/>
            <person name="Poulain J."/>
            <person name="Poussereau N."/>
            <person name="Quesneville H."/>
            <person name="Rascle C."/>
            <person name="Schumacher J."/>
            <person name="Segurens B."/>
            <person name="Sexton A."/>
            <person name="Silva E."/>
            <person name="Sirven C."/>
            <person name="Soanes D.M."/>
            <person name="Talbot N.J."/>
            <person name="Templeton M."/>
            <person name="Yandava C."/>
            <person name="Yarden O."/>
            <person name="Zeng Q."/>
            <person name="Rollins J.A."/>
            <person name="Lebrun M.H."/>
            <person name="Dickman M."/>
        </authorList>
    </citation>
    <scope>NUCLEOTIDE SEQUENCE [LARGE SCALE GENOMIC DNA]</scope>
    <source>
        <strain evidence="2">T4</strain>
    </source>
</reference>
<evidence type="ECO:0000313" key="2">
    <source>
        <dbReference type="Proteomes" id="UP000008177"/>
    </source>
</evidence>
<dbReference type="HOGENOM" id="CLU_2960440_0_0_1"/>
<organism evidence="1 2">
    <name type="scientific">Botryotinia fuckeliana (strain T4)</name>
    <name type="common">Noble rot fungus</name>
    <name type="synonym">Botrytis cinerea</name>
    <dbReference type="NCBI Taxonomy" id="999810"/>
    <lineage>
        <taxon>Eukaryota</taxon>
        <taxon>Fungi</taxon>
        <taxon>Dikarya</taxon>
        <taxon>Ascomycota</taxon>
        <taxon>Pezizomycotina</taxon>
        <taxon>Leotiomycetes</taxon>
        <taxon>Helotiales</taxon>
        <taxon>Sclerotiniaceae</taxon>
        <taxon>Botrytis</taxon>
    </lineage>
</organism>
<evidence type="ECO:0000313" key="1">
    <source>
        <dbReference type="EMBL" id="CCD42282.1"/>
    </source>
</evidence>
<dbReference type="InParanoid" id="G2XN26"/>
<dbReference type="EMBL" id="FQ790245">
    <property type="protein sequence ID" value="CCD42282.1"/>
    <property type="molecule type" value="Genomic_DNA"/>
</dbReference>